<dbReference type="AlphaFoldDB" id="A0A6M1RRI3"/>
<name>A0A6M1RRI3_9HYPH</name>
<feature type="region of interest" description="Disordered" evidence="1">
    <location>
        <begin position="1"/>
        <end position="27"/>
    </location>
</feature>
<dbReference type="InterPro" id="IPR019226">
    <property type="entry name" value="DUF2158"/>
</dbReference>
<sequence>MANAPTEISAGSVVQAKSGGPRMTVSSVSDGTALVQWFNGSTLNSARMPVHSLIHDDDIEYSFGA</sequence>
<dbReference type="EMBL" id="JAAKZH010000003">
    <property type="protein sequence ID" value="NGO63942.1"/>
    <property type="molecule type" value="Genomic_DNA"/>
</dbReference>
<reference evidence="2 3" key="1">
    <citation type="submission" date="2020-02" db="EMBL/GenBank/DDBJ databases">
        <title>Genome sequence of the type strain CCBAU10050 of Rhizobium daejeonense.</title>
        <authorList>
            <person name="Gao J."/>
            <person name="Sun J."/>
        </authorList>
    </citation>
    <scope>NUCLEOTIDE SEQUENCE [LARGE SCALE GENOMIC DNA]</scope>
    <source>
        <strain evidence="2 3">CCBAU10050</strain>
    </source>
</reference>
<proteinExistence type="predicted"/>
<dbReference type="Pfam" id="PF09926">
    <property type="entry name" value="DUF2158"/>
    <property type="match status" value="1"/>
</dbReference>
<gene>
    <name evidence="2" type="ORF">G6N76_09670</name>
</gene>
<protein>
    <submittedName>
        <fullName evidence="2">DUF2158 domain-containing protein</fullName>
    </submittedName>
</protein>
<comment type="caution">
    <text evidence="2">The sequence shown here is derived from an EMBL/GenBank/DDBJ whole genome shotgun (WGS) entry which is preliminary data.</text>
</comment>
<evidence type="ECO:0000313" key="3">
    <source>
        <dbReference type="Proteomes" id="UP000477849"/>
    </source>
</evidence>
<dbReference type="Proteomes" id="UP000477849">
    <property type="component" value="Unassembled WGS sequence"/>
</dbReference>
<organism evidence="2 3">
    <name type="scientific">Rhizobium daejeonense</name>
    <dbReference type="NCBI Taxonomy" id="240521"/>
    <lineage>
        <taxon>Bacteria</taxon>
        <taxon>Pseudomonadati</taxon>
        <taxon>Pseudomonadota</taxon>
        <taxon>Alphaproteobacteria</taxon>
        <taxon>Hyphomicrobiales</taxon>
        <taxon>Rhizobiaceae</taxon>
        <taxon>Rhizobium/Agrobacterium group</taxon>
        <taxon>Rhizobium</taxon>
    </lineage>
</organism>
<evidence type="ECO:0000256" key="1">
    <source>
        <dbReference type="SAM" id="MobiDB-lite"/>
    </source>
</evidence>
<keyword evidence="3" id="KW-1185">Reference proteome</keyword>
<evidence type="ECO:0000313" key="2">
    <source>
        <dbReference type="EMBL" id="NGO63942.1"/>
    </source>
</evidence>
<dbReference type="RefSeq" id="WP_163898905.1">
    <property type="nucleotide sequence ID" value="NZ_CP048427.1"/>
</dbReference>
<accession>A0A6M1RRI3</accession>